<evidence type="ECO:0000256" key="6">
    <source>
        <dbReference type="SAM" id="SignalP"/>
    </source>
</evidence>
<comment type="caution">
    <text evidence="8">The sequence shown here is derived from an EMBL/GenBank/DDBJ whole genome shotgun (WGS) entry which is preliminary data.</text>
</comment>
<evidence type="ECO:0000256" key="2">
    <source>
        <dbReference type="ARBA" id="ARBA00022692"/>
    </source>
</evidence>
<evidence type="ECO:0000256" key="1">
    <source>
        <dbReference type="ARBA" id="ARBA00004141"/>
    </source>
</evidence>
<feature type="transmembrane region" description="Helical" evidence="5">
    <location>
        <begin position="401"/>
        <end position="421"/>
    </location>
</feature>
<dbReference type="Gene3D" id="1.20.1250.20">
    <property type="entry name" value="MFS general substrate transporter like domains"/>
    <property type="match status" value="1"/>
</dbReference>
<organism evidence="8 9">
    <name type="scientific">Pseudocohnilembus persalinus</name>
    <name type="common">Ciliate</name>
    <dbReference type="NCBI Taxonomy" id="266149"/>
    <lineage>
        <taxon>Eukaryota</taxon>
        <taxon>Sar</taxon>
        <taxon>Alveolata</taxon>
        <taxon>Ciliophora</taxon>
        <taxon>Intramacronucleata</taxon>
        <taxon>Oligohymenophorea</taxon>
        <taxon>Scuticociliatia</taxon>
        <taxon>Philasterida</taxon>
        <taxon>Pseudocohnilembidae</taxon>
        <taxon>Pseudocohnilembus</taxon>
    </lineage>
</organism>
<dbReference type="OrthoDB" id="288771at2759"/>
<sequence>MIFSFLIMGMPLLFEQPIFECLDTTDNSYFFCSQTEACDLKDKLEDKNFDTSTNPPFKIVKHMSADSLALDFELYCEKKYLISLCGSVFFIGAALAGFIFAQMAQQKGRKKAILYSIALGGLSLFLAGFSQSIYQFIFLIFFSGVGLNGFETLSLVYVTEISAENFRNFSGVILTTGWAIAQIIYSCISYYITSWRYICIFMIGIPFLVTYYFSQKILLETPRFLVSKQKYQEARDVLSQISQINKRPRFEYKIEGEQEEQDLAQKLLEKDHNEEQQQDIITPEKQSINYTFIDLFRYKSIRNITISMLFLWIFRYITYFGQSFSLSSLGAEMHSNMIRIGISETVACLIAGPIKLKLKRIQTMMLFTFITSVCCILTIIIRIPDECYLPGESCIQKGLQVIFAQAIKFSITIFLSILITYTSEVFPTVVRSLGYGLCMTAGKGGTIFMPFIVSYFELEGLSPLIVFGFFGLFVVFLIFRLPETKDVQMKDFLEEQNQTDKPILELDDLNLKSYKEDF</sequence>
<name>A0A0V0QWD5_PSEPJ</name>
<evidence type="ECO:0000256" key="3">
    <source>
        <dbReference type="ARBA" id="ARBA00022989"/>
    </source>
</evidence>
<feature type="transmembrane region" description="Helical" evidence="5">
    <location>
        <begin position="169"/>
        <end position="188"/>
    </location>
</feature>
<feature type="signal peptide" evidence="6">
    <location>
        <begin position="1"/>
        <end position="15"/>
    </location>
</feature>
<feature type="transmembrane region" description="Helical" evidence="5">
    <location>
        <begin position="461"/>
        <end position="481"/>
    </location>
</feature>
<dbReference type="InterPro" id="IPR020846">
    <property type="entry name" value="MFS_dom"/>
</dbReference>
<feature type="transmembrane region" description="Helical" evidence="5">
    <location>
        <begin position="80"/>
        <end position="100"/>
    </location>
</feature>
<feature type="transmembrane region" description="Helical" evidence="5">
    <location>
        <begin position="112"/>
        <end position="130"/>
    </location>
</feature>
<dbReference type="Proteomes" id="UP000054937">
    <property type="component" value="Unassembled WGS sequence"/>
</dbReference>
<dbReference type="InterPro" id="IPR036259">
    <property type="entry name" value="MFS_trans_sf"/>
</dbReference>
<comment type="subcellular location">
    <subcellularLocation>
        <location evidence="1">Membrane</location>
        <topology evidence="1">Multi-pass membrane protein</topology>
    </subcellularLocation>
</comment>
<reference evidence="8 9" key="1">
    <citation type="journal article" date="2015" name="Sci. Rep.">
        <title>Genome of the facultative scuticociliatosis pathogen Pseudocohnilembus persalinus provides insight into its virulence through horizontal gene transfer.</title>
        <authorList>
            <person name="Xiong J."/>
            <person name="Wang G."/>
            <person name="Cheng J."/>
            <person name="Tian M."/>
            <person name="Pan X."/>
            <person name="Warren A."/>
            <person name="Jiang C."/>
            <person name="Yuan D."/>
            <person name="Miao W."/>
        </authorList>
    </citation>
    <scope>NUCLEOTIDE SEQUENCE [LARGE SCALE GENOMIC DNA]</scope>
    <source>
        <strain evidence="8">36N120E</strain>
    </source>
</reference>
<proteinExistence type="predicted"/>
<feature type="chain" id="PRO_5013153358" evidence="6">
    <location>
        <begin position="16"/>
        <end position="518"/>
    </location>
</feature>
<dbReference type="AlphaFoldDB" id="A0A0V0QWD5"/>
<dbReference type="GO" id="GO:0016020">
    <property type="term" value="C:membrane"/>
    <property type="evidence" value="ECO:0007669"/>
    <property type="project" value="UniProtKB-SubCell"/>
</dbReference>
<keyword evidence="3 5" id="KW-1133">Transmembrane helix</keyword>
<evidence type="ECO:0000259" key="7">
    <source>
        <dbReference type="PROSITE" id="PS50850"/>
    </source>
</evidence>
<feature type="transmembrane region" description="Helical" evidence="5">
    <location>
        <begin position="433"/>
        <end position="455"/>
    </location>
</feature>
<feature type="transmembrane region" description="Helical" evidence="5">
    <location>
        <begin position="337"/>
        <end position="356"/>
    </location>
</feature>
<evidence type="ECO:0000313" key="8">
    <source>
        <dbReference type="EMBL" id="KRX06567.1"/>
    </source>
</evidence>
<feature type="transmembrane region" description="Helical" evidence="5">
    <location>
        <begin position="363"/>
        <end position="381"/>
    </location>
</feature>
<dbReference type="SUPFAM" id="SSF103473">
    <property type="entry name" value="MFS general substrate transporter"/>
    <property type="match status" value="1"/>
</dbReference>
<keyword evidence="4 5" id="KW-0472">Membrane</keyword>
<dbReference type="InterPro" id="IPR005828">
    <property type="entry name" value="MFS_sugar_transport-like"/>
</dbReference>
<evidence type="ECO:0000256" key="4">
    <source>
        <dbReference type="ARBA" id="ARBA00023136"/>
    </source>
</evidence>
<dbReference type="PANTHER" id="PTHR24064">
    <property type="entry name" value="SOLUTE CARRIER FAMILY 22 MEMBER"/>
    <property type="match status" value="1"/>
</dbReference>
<dbReference type="InParanoid" id="A0A0V0QWD5"/>
<dbReference type="GO" id="GO:0022857">
    <property type="term" value="F:transmembrane transporter activity"/>
    <property type="evidence" value="ECO:0007669"/>
    <property type="project" value="InterPro"/>
</dbReference>
<feature type="domain" description="Major facilitator superfamily (MFS) profile" evidence="7">
    <location>
        <begin position="1"/>
        <end position="485"/>
    </location>
</feature>
<accession>A0A0V0QWD5</accession>
<keyword evidence="9" id="KW-1185">Reference proteome</keyword>
<evidence type="ECO:0000313" key="9">
    <source>
        <dbReference type="Proteomes" id="UP000054937"/>
    </source>
</evidence>
<feature type="transmembrane region" description="Helical" evidence="5">
    <location>
        <begin position="194"/>
        <end position="213"/>
    </location>
</feature>
<dbReference type="Pfam" id="PF00083">
    <property type="entry name" value="Sugar_tr"/>
    <property type="match status" value="1"/>
</dbReference>
<feature type="transmembrane region" description="Helical" evidence="5">
    <location>
        <begin position="136"/>
        <end position="157"/>
    </location>
</feature>
<keyword evidence="6" id="KW-0732">Signal</keyword>
<feature type="transmembrane region" description="Helical" evidence="5">
    <location>
        <begin position="300"/>
        <end position="317"/>
    </location>
</feature>
<dbReference type="OMA" id="YLKNCAN"/>
<dbReference type="PROSITE" id="PS50850">
    <property type="entry name" value="MFS"/>
    <property type="match status" value="1"/>
</dbReference>
<evidence type="ECO:0000256" key="5">
    <source>
        <dbReference type="SAM" id="Phobius"/>
    </source>
</evidence>
<keyword evidence="2 5" id="KW-0812">Transmembrane</keyword>
<dbReference type="EMBL" id="LDAU01000095">
    <property type="protein sequence ID" value="KRX06567.1"/>
    <property type="molecule type" value="Genomic_DNA"/>
</dbReference>
<protein>
    <submittedName>
        <fullName evidence="8">Major facilitator superfamily domain, general substrate transporter</fullName>
    </submittedName>
</protein>
<gene>
    <name evidence="8" type="ORF">PPERSA_10425</name>
</gene>